<dbReference type="GO" id="GO:0032259">
    <property type="term" value="P:methylation"/>
    <property type="evidence" value="ECO:0007669"/>
    <property type="project" value="UniProtKB-KW"/>
</dbReference>
<dbReference type="Gene3D" id="3.40.50.150">
    <property type="entry name" value="Vaccinia Virus protein VP39"/>
    <property type="match status" value="1"/>
</dbReference>
<dbReference type="InterPro" id="IPR029063">
    <property type="entry name" value="SAM-dependent_MTases_sf"/>
</dbReference>
<dbReference type="EMBL" id="JAGSGD010000001">
    <property type="protein sequence ID" value="MBR7620609.1"/>
    <property type="molecule type" value="Genomic_DNA"/>
</dbReference>
<protein>
    <submittedName>
        <fullName evidence="1">Class I SAM-dependent methyltransferase</fullName>
    </submittedName>
</protein>
<proteinExistence type="predicted"/>
<dbReference type="AlphaFoldDB" id="A0A941D3D4"/>
<keyword evidence="1" id="KW-0489">Methyltransferase</keyword>
<dbReference type="GO" id="GO:0008168">
    <property type="term" value="F:methyltransferase activity"/>
    <property type="evidence" value="ECO:0007669"/>
    <property type="project" value="UniProtKB-KW"/>
</dbReference>
<name>A0A941D3D4_9CAUL</name>
<comment type="caution">
    <text evidence="1">The sequence shown here is derived from an EMBL/GenBank/DDBJ whole genome shotgun (WGS) entry which is preliminary data.</text>
</comment>
<gene>
    <name evidence="1" type="ORF">JKL49_14540</name>
</gene>
<organism evidence="1 2">
    <name type="scientific">Phenylobacterium glaciei</name>
    <dbReference type="NCBI Taxonomy" id="2803784"/>
    <lineage>
        <taxon>Bacteria</taxon>
        <taxon>Pseudomonadati</taxon>
        <taxon>Pseudomonadota</taxon>
        <taxon>Alphaproteobacteria</taxon>
        <taxon>Caulobacterales</taxon>
        <taxon>Caulobacteraceae</taxon>
        <taxon>Phenylobacterium</taxon>
    </lineage>
</organism>
<evidence type="ECO:0000313" key="1">
    <source>
        <dbReference type="EMBL" id="MBR7620609.1"/>
    </source>
</evidence>
<dbReference type="Proteomes" id="UP000622580">
    <property type="component" value="Unassembled WGS sequence"/>
</dbReference>
<keyword evidence="2" id="KW-1185">Reference proteome</keyword>
<dbReference type="Pfam" id="PF13578">
    <property type="entry name" value="Methyltransf_24"/>
    <property type="match status" value="1"/>
</dbReference>
<accession>A0A941D3D4</accession>
<evidence type="ECO:0000313" key="2">
    <source>
        <dbReference type="Proteomes" id="UP000622580"/>
    </source>
</evidence>
<sequence>MADHEAWFAAGGGMESVAGFISPRSARTFSTLLSWQLQAGLRGSLAEIGTYYGKTFVGMALAAGEDKLIGVDVFEGDIAEVLVDHLNRVVSPETVANVRFAKADSRTIDPAGWAGLLEAPARFVHIDGDHAYEAVFNDIQLAASFLVEGGIVVIDDYLHDWFPDVTEGIIDGLRAAPNLHPVAVIPRSGPLMGGGTKLVCTTQHAVEPCFQLIQATLPELTFRAARIADRQARAFMNYD</sequence>
<dbReference type="SUPFAM" id="SSF53335">
    <property type="entry name" value="S-adenosyl-L-methionine-dependent methyltransferases"/>
    <property type="match status" value="1"/>
</dbReference>
<reference evidence="1" key="1">
    <citation type="submission" date="2021-04" db="EMBL/GenBank/DDBJ databases">
        <title>Draft genome assembly of strain Phenylobacterium sp. 20VBR1 using MiniION and Illumina platforms.</title>
        <authorList>
            <person name="Thomas F.A."/>
            <person name="Krishnan K.P."/>
            <person name="Sinha R.K."/>
        </authorList>
    </citation>
    <scope>NUCLEOTIDE SEQUENCE</scope>
    <source>
        <strain evidence="1">20VBR1</strain>
    </source>
</reference>
<keyword evidence="1" id="KW-0808">Transferase</keyword>
<dbReference type="RefSeq" id="WP_215341339.1">
    <property type="nucleotide sequence ID" value="NZ_JAGSGD010000001.1"/>
</dbReference>